<sequence length="63" mass="7503">MKMPKNWNKFSLLEQETWLVKKYGEIVAIEQDVRRMLAQVRGKVKVKIAEENYRPDEILLKGL</sequence>
<organism evidence="2">
    <name type="scientific">uncultured Caudovirales phage</name>
    <dbReference type="NCBI Taxonomy" id="2100421"/>
    <lineage>
        <taxon>Viruses</taxon>
        <taxon>Duplodnaviria</taxon>
        <taxon>Heunggongvirae</taxon>
        <taxon>Uroviricota</taxon>
        <taxon>Caudoviricetes</taxon>
        <taxon>Peduoviridae</taxon>
        <taxon>Maltschvirus</taxon>
        <taxon>Maltschvirus maltsch</taxon>
    </lineage>
</organism>
<proteinExistence type="predicted"/>
<protein>
    <submittedName>
        <fullName evidence="2">Uncharacterized protein</fullName>
    </submittedName>
</protein>
<name>A0A6J7W9N4_9CAUD</name>
<evidence type="ECO:0000313" key="1">
    <source>
        <dbReference type="EMBL" id="CAB4126239.1"/>
    </source>
</evidence>
<reference evidence="2" key="1">
    <citation type="submission" date="2020-05" db="EMBL/GenBank/DDBJ databases">
        <authorList>
            <person name="Chiriac C."/>
            <person name="Salcher M."/>
            <person name="Ghai R."/>
            <person name="Kavagutti S V."/>
        </authorList>
    </citation>
    <scope>NUCLEOTIDE SEQUENCE</scope>
</reference>
<gene>
    <name evidence="2" type="ORF">UFOVP153_9</name>
    <name evidence="1" type="ORF">UFOVP69_49</name>
</gene>
<dbReference type="EMBL" id="LR798204">
    <property type="protein sequence ID" value="CAB5170241.1"/>
    <property type="molecule type" value="Genomic_DNA"/>
</dbReference>
<evidence type="ECO:0000313" key="2">
    <source>
        <dbReference type="EMBL" id="CAB5170241.1"/>
    </source>
</evidence>
<dbReference type="EMBL" id="LR796194">
    <property type="protein sequence ID" value="CAB4126239.1"/>
    <property type="molecule type" value="Genomic_DNA"/>
</dbReference>
<accession>A0A6J7W9N4</accession>